<organism evidence="2 3">
    <name type="scientific">Ajellomyces capsulatus</name>
    <name type="common">Darling's disease fungus</name>
    <name type="synonym">Histoplasma capsulatum</name>
    <dbReference type="NCBI Taxonomy" id="5037"/>
    <lineage>
        <taxon>Eukaryota</taxon>
        <taxon>Fungi</taxon>
        <taxon>Dikarya</taxon>
        <taxon>Ascomycota</taxon>
        <taxon>Pezizomycotina</taxon>
        <taxon>Eurotiomycetes</taxon>
        <taxon>Eurotiomycetidae</taxon>
        <taxon>Onygenales</taxon>
        <taxon>Ajellomycetaceae</taxon>
        <taxon>Histoplasma</taxon>
    </lineage>
</organism>
<comment type="caution">
    <text evidence="2">The sequence shown here is derived from an EMBL/GenBank/DDBJ whole genome shotgun (WGS) entry which is preliminary data.</text>
</comment>
<sequence length="60" mass="6869">MQCRFVVCSLIDTRTLLLLAAVPFLVLEPITADEQEWPYIQVGHENGNLQLETSAMHIYH</sequence>
<keyword evidence="1" id="KW-0732">Signal</keyword>
<dbReference type="VEuPathDB" id="FungiDB:I7I52_07061"/>
<feature type="chain" id="PRO_5034107081" evidence="1">
    <location>
        <begin position="33"/>
        <end position="60"/>
    </location>
</feature>
<evidence type="ECO:0000313" key="3">
    <source>
        <dbReference type="Proteomes" id="UP000670092"/>
    </source>
</evidence>
<accession>A0A8H7YVF4</accession>
<dbReference type="AlphaFoldDB" id="A0A8H7YVF4"/>
<feature type="signal peptide" evidence="1">
    <location>
        <begin position="1"/>
        <end position="32"/>
    </location>
</feature>
<dbReference type="EMBL" id="JAEVHI010000003">
    <property type="protein sequence ID" value="KAG5296415.1"/>
    <property type="molecule type" value="Genomic_DNA"/>
</dbReference>
<dbReference type="Proteomes" id="UP000670092">
    <property type="component" value="Unassembled WGS sequence"/>
</dbReference>
<gene>
    <name evidence="2" type="ORF">I7I52_07061</name>
</gene>
<evidence type="ECO:0000256" key="1">
    <source>
        <dbReference type="SAM" id="SignalP"/>
    </source>
</evidence>
<evidence type="ECO:0000313" key="2">
    <source>
        <dbReference type="EMBL" id="KAG5296415.1"/>
    </source>
</evidence>
<proteinExistence type="predicted"/>
<protein>
    <submittedName>
        <fullName evidence="2">Uncharacterized protein</fullName>
    </submittedName>
</protein>
<name>A0A8H7YVF4_AJECA</name>
<reference evidence="2 3" key="1">
    <citation type="submission" date="2021-01" db="EMBL/GenBank/DDBJ databases">
        <title>Chromosome-level genome assembly of a human fungal pathogen reveals clustering of transcriptionally co-regulated genes.</title>
        <authorList>
            <person name="Voorhies M."/>
            <person name="Cohen S."/>
            <person name="Shea T.P."/>
            <person name="Petrus S."/>
            <person name="Munoz J.F."/>
            <person name="Poplawski S."/>
            <person name="Goldman W.E."/>
            <person name="Michael T."/>
            <person name="Cuomo C.A."/>
            <person name="Sil A."/>
            <person name="Beyhan S."/>
        </authorList>
    </citation>
    <scope>NUCLEOTIDE SEQUENCE [LARGE SCALE GENOMIC DNA]</scope>
    <source>
        <strain evidence="2 3">G184AR</strain>
    </source>
</reference>